<feature type="region of interest" description="Disordered" evidence="4">
    <location>
        <begin position="390"/>
        <end position="481"/>
    </location>
</feature>
<feature type="binding site" evidence="3">
    <location>
        <position position="129"/>
    </location>
    <ligand>
        <name>ATP</name>
        <dbReference type="ChEBI" id="CHEBI:30616"/>
    </ligand>
</feature>
<keyword evidence="2 3" id="KW-0067">ATP-binding</keyword>
<evidence type="ECO:0000313" key="6">
    <source>
        <dbReference type="EMBL" id="KAH6589720.1"/>
    </source>
</evidence>
<dbReference type="PROSITE" id="PS00108">
    <property type="entry name" value="PROTEIN_KINASE_ST"/>
    <property type="match status" value="1"/>
</dbReference>
<evidence type="ECO:0000256" key="1">
    <source>
        <dbReference type="ARBA" id="ARBA00022741"/>
    </source>
</evidence>
<feature type="compositionally biased region" description="Low complexity" evidence="4">
    <location>
        <begin position="390"/>
        <end position="403"/>
    </location>
</feature>
<dbReference type="InterPro" id="IPR000719">
    <property type="entry name" value="Prot_kinase_dom"/>
</dbReference>
<dbReference type="CDD" id="cd05117">
    <property type="entry name" value="STKc_CAMK"/>
    <property type="match status" value="1"/>
</dbReference>
<evidence type="ECO:0000256" key="3">
    <source>
        <dbReference type="PROSITE-ProRule" id="PRU10141"/>
    </source>
</evidence>
<reference evidence="6 7" key="1">
    <citation type="submission" date="2021-02" db="EMBL/GenBank/DDBJ databases">
        <title>Variation within the Batrachochytrium salamandrivorans European outbreak.</title>
        <authorList>
            <person name="Kelly M."/>
            <person name="Pasmans F."/>
            <person name="Shea T.P."/>
            <person name="Munoz J.F."/>
            <person name="Carranza S."/>
            <person name="Cuomo C.A."/>
            <person name="Martel A."/>
        </authorList>
    </citation>
    <scope>NUCLEOTIDE SEQUENCE [LARGE SCALE GENOMIC DNA]</scope>
    <source>
        <strain evidence="6 7">AMFP18/2</strain>
    </source>
</reference>
<dbReference type="SUPFAM" id="SSF56112">
    <property type="entry name" value="Protein kinase-like (PK-like)"/>
    <property type="match status" value="1"/>
</dbReference>
<keyword evidence="7" id="KW-1185">Reference proteome</keyword>
<proteinExistence type="predicted"/>
<comment type="caution">
    <text evidence="6">The sequence shown here is derived from an EMBL/GenBank/DDBJ whole genome shotgun (WGS) entry which is preliminary data.</text>
</comment>
<sequence length="539" mass="60435">MHGAFSLVVKMRAGHFLWAQYLSPIVAICVGPSSLIFGMEIQCGAIDRKEFTHLLYTLLTELPKETRTTSLITRGHFRFEPTSFLKTFCAAVMNEFLEKYDLQHTIGTGAFSEVKLAVERSNGQKYAIKVIDKAKCKGKENMIEMEVNILKRVRHPNIVQLYEMYEFGGKIYLVMELVTGGELFDEIVGRGKYTEKETAKIVQRILGGIDYLHALGIVHRDLKPENLLLSEKGKGARIMISDFGLSKIFNEVEVMKTACGTPGYVAPEVLRRQGYGKEVDLWSLGVITYILLCGYPPFFDPNNVELFKKIMTGKFEFDSPWWDNISEKAKDFVRRLLVLDPKQRYSAAQALSHPFILEYGGPAEPLWTSANVNKSTEFAAKPVQLPHQILQQSQLQQPKRPSQTTAPAYPLPQTPTPQHITHPMQGVQINPHHSAPQPSHAAYIAAPASSNTQPSRKETLSTGKHRFTEPRPLSAKSPLDDSGIVTSNEGLAHSSHNGMRTQGQMRDIKGSYFSTKIHRITSWFRTGVAIHPSQKGRGI</sequence>
<dbReference type="InterPro" id="IPR008271">
    <property type="entry name" value="Ser/Thr_kinase_AS"/>
</dbReference>
<accession>A0ABQ8F054</accession>
<dbReference type="InterPro" id="IPR011009">
    <property type="entry name" value="Kinase-like_dom_sf"/>
</dbReference>
<dbReference type="PROSITE" id="PS00107">
    <property type="entry name" value="PROTEIN_KINASE_ATP"/>
    <property type="match status" value="1"/>
</dbReference>
<protein>
    <recommendedName>
        <fullName evidence="5">Protein kinase domain-containing protein</fullName>
    </recommendedName>
</protein>
<dbReference type="Gene3D" id="3.30.200.20">
    <property type="entry name" value="Phosphorylase Kinase, domain 1"/>
    <property type="match status" value="1"/>
</dbReference>
<feature type="compositionally biased region" description="Low complexity" evidence="4">
    <location>
        <begin position="416"/>
        <end position="425"/>
    </location>
</feature>
<evidence type="ECO:0000256" key="2">
    <source>
        <dbReference type="ARBA" id="ARBA00022840"/>
    </source>
</evidence>
<dbReference type="PROSITE" id="PS50011">
    <property type="entry name" value="PROTEIN_KINASE_DOM"/>
    <property type="match status" value="1"/>
</dbReference>
<name>A0ABQ8F054_9FUNG</name>
<keyword evidence="1 3" id="KW-0547">Nucleotide-binding</keyword>
<gene>
    <name evidence="6" type="ORF">BASA50_009812</name>
</gene>
<dbReference type="SMART" id="SM00220">
    <property type="entry name" value="S_TKc"/>
    <property type="match status" value="1"/>
</dbReference>
<organism evidence="6 7">
    <name type="scientific">Batrachochytrium salamandrivorans</name>
    <dbReference type="NCBI Taxonomy" id="1357716"/>
    <lineage>
        <taxon>Eukaryota</taxon>
        <taxon>Fungi</taxon>
        <taxon>Fungi incertae sedis</taxon>
        <taxon>Chytridiomycota</taxon>
        <taxon>Chytridiomycota incertae sedis</taxon>
        <taxon>Chytridiomycetes</taxon>
        <taxon>Rhizophydiales</taxon>
        <taxon>Rhizophydiales incertae sedis</taxon>
        <taxon>Batrachochytrium</taxon>
    </lineage>
</organism>
<dbReference type="Gene3D" id="1.10.510.10">
    <property type="entry name" value="Transferase(Phosphotransferase) domain 1"/>
    <property type="match status" value="1"/>
</dbReference>
<evidence type="ECO:0000256" key="4">
    <source>
        <dbReference type="SAM" id="MobiDB-lite"/>
    </source>
</evidence>
<dbReference type="Proteomes" id="UP001648503">
    <property type="component" value="Unassembled WGS sequence"/>
</dbReference>
<dbReference type="PANTHER" id="PTHR24347">
    <property type="entry name" value="SERINE/THREONINE-PROTEIN KINASE"/>
    <property type="match status" value="1"/>
</dbReference>
<evidence type="ECO:0000313" key="7">
    <source>
        <dbReference type="Proteomes" id="UP001648503"/>
    </source>
</evidence>
<dbReference type="InterPro" id="IPR017441">
    <property type="entry name" value="Protein_kinase_ATP_BS"/>
</dbReference>
<dbReference type="Pfam" id="PF00069">
    <property type="entry name" value="Pkinase"/>
    <property type="match status" value="1"/>
</dbReference>
<dbReference type="EMBL" id="JAFCIX010000441">
    <property type="protein sequence ID" value="KAH6589720.1"/>
    <property type="molecule type" value="Genomic_DNA"/>
</dbReference>
<evidence type="ECO:0000259" key="5">
    <source>
        <dbReference type="PROSITE" id="PS50011"/>
    </source>
</evidence>
<feature type="domain" description="Protein kinase" evidence="5">
    <location>
        <begin position="100"/>
        <end position="356"/>
    </location>
</feature>